<evidence type="ECO:0000313" key="2">
    <source>
        <dbReference type="EMBL" id="KAG2536134.1"/>
    </source>
</evidence>
<dbReference type="AlphaFoldDB" id="A0A8T0MLV3"/>
<dbReference type="Proteomes" id="UP000823388">
    <property type="component" value="Chromosome 9N"/>
</dbReference>
<accession>A0A8T0MLV3</accession>
<feature type="region of interest" description="Disordered" evidence="1">
    <location>
        <begin position="22"/>
        <end position="52"/>
    </location>
</feature>
<feature type="compositionally biased region" description="Low complexity" evidence="1">
    <location>
        <begin position="76"/>
        <end position="91"/>
    </location>
</feature>
<feature type="region of interest" description="Disordered" evidence="1">
    <location>
        <begin position="73"/>
        <end position="108"/>
    </location>
</feature>
<organism evidence="2 3">
    <name type="scientific">Panicum virgatum</name>
    <name type="common">Blackwell switchgrass</name>
    <dbReference type="NCBI Taxonomy" id="38727"/>
    <lineage>
        <taxon>Eukaryota</taxon>
        <taxon>Viridiplantae</taxon>
        <taxon>Streptophyta</taxon>
        <taxon>Embryophyta</taxon>
        <taxon>Tracheophyta</taxon>
        <taxon>Spermatophyta</taxon>
        <taxon>Magnoliopsida</taxon>
        <taxon>Liliopsida</taxon>
        <taxon>Poales</taxon>
        <taxon>Poaceae</taxon>
        <taxon>PACMAD clade</taxon>
        <taxon>Panicoideae</taxon>
        <taxon>Panicodae</taxon>
        <taxon>Paniceae</taxon>
        <taxon>Panicinae</taxon>
        <taxon>Panicum</taxon>
        <taxon>Panicum sect. Hiantes</taxon>
    </lineage>
</organism>
<gene>
    <name evidence="2" type="ORF">PVAP13_9NG092073</name>
</gene>
<dbReference type="EMBL" id="CM029054">
    <property type="protein sequence ID" value="KAG2536134.1"/>
    <property type="molecule type" value="Genomic_DNA"/>
</dbReference>
<sequence length="108" mass="11147">MGGHYPSGIYPLPSLAVGARGLRLRRPRGSRPPRRRGLLGSRSLPRPPRLAVPAPASATALVALGHRLRRPPSLRVAASASGPPVAAESLSPPTPPPSSSGRSALCRS</sequence>
<reference evidence="2" key="1">
    <citation type="submission" date="2020-05" db="EMBL/GenBank/DDBJ databases">
        <title>WGS assembly of Panicum virgatum.</title>
        <authorList>
            <person name="Lovell J.T."/>
            <person name="Jenkins J."/>
            <person name="Shu S."/>
            <person name="Juenger T.E."/>
            <person name="Schmutz J."/>
        </authorList>
    </citation>
    <scope>NUCLEOTIDE SEQUENCE</scope>
    <source>
        <strain evidence="2">AP13</strain>
    </source>
</reference>
<keyword evidence="3" id="KW-1185">Reference proteome</keyword>
<evidence type="ECO:0000313" key="3">
    <source>
        <dbReference type="Proteomes" id="UP000823388"/>
    </source>
</evidence>
<name>A0A8T0MLV3_PANVG</name>
<feature type="compositionally biased region" description="Basic residues" evidence="1">
    <location>
        <begin position="22"/>
        <end position="37"/>
    </location>
</feature>
<comment type="caution">
    <text evidence="2">The sequence shown here is derived from an EMBL/GenBank/DDBJ whole genome shotgun (WGS) entry which is preliminary data.</text>
</comment>
<proteinExistence type="predicted"/>
<evidence type="ECO:0000256" key="1">
    <source>
        <dbReference type="SAM" id="MobiDB-lite"/>
    </source>
</evidence>
<protein>
    <submittedName>
        <fullName evidence="2">Uncharacterized protein</fullName>
    </submittedName>
</protein>